<evidence type="ECO:0000313" key="2">
    <source>
        <dbReference type="EMBL" id="QJR16582.1"/>
    </source>
</evidence>
<dbReference type="Gene3D" id="3.40.50.1820">
    <property type="entry name" value="alpha/beta hydrolase"/>
    <property type="match status" value="1"/>
</dbReference>
<gene>
    <name evidence="2" type="ORF">DSM104440_03417</name>
</gene>
<keyword evidence="1" id="KW-0732">Signal</keyword>
<proteinExistence type="predicted"/>
<dbReference type="RefSeq" id="WP_171164808.1">
    <property type="nucleotide sequence ID" value="NZ_CP053073.1"/>
</dbReference>
<dbReference type="PANTHER" id="PTHR34859:SF2">
    <property type="entry name" value="LYSM DOMAIN-CONTAINING PROTEIN"/>
    <property type="match status" value="1"/>
</dbReference>
<protein>
    <submittedName>
        <fullName evidence="2">Uncharacterized protein</fullName>
    </submittedName>
</protein>
<dbReference type="InParanoid" id="A0A6M4HBG5"/>
<evidence type="ECO:0000313" key="3">
    <source>
        <dbReference type="Proteomes" id="UP000503096"/>
    </source>
</evidence>
<keyword evidence="3" id="KW-1185">Reference proteome</keyword>
<organism evidence="2 3">
    <name type="scientific">Usitatibacter palustris</name>
    <dbReference type="NCBI Taxonomy" id="2732487"/>
    <lineage>
        <taxon>Bacteria</taxon>
        <taxon>Pseudomonadati</taxon>
        <taxon>Pseudomonadota</taxon>
        <taxon>Betaproteobacteria</taxon>
        <taxon>Nitrosomonadales</taxon>
        <taxon>Usitatibacteraceae</taxon>
        <taxon>Usitatibacter</taxon>
    </lineage>
</organism>
<dbReference type="EMBL" id="CP053073">
    <property type="protein sequence ID" value="QJR16582.1"/>
    <property type="molecule type" value="Genomic_DNA"/>
</dbReference>
<evidence type="ECO:0000256" key="1">
    <source>
        <dbReference type="SAM" id="SignalP"/>
    </source>
</evidence>
<feature type="chain" id="PRO_5026840744" evidence="1">
    <location>
        <begin position="29"/>
        <end position="495"/>
    </location>
</feature>
<dbReference type="AlphaFoldDB" id="A0A6M4HBG5"/>
<feature type="signal peptide" evidence="1">
    <location>
        <begin position="1"/>
        <end position="28"/>
    </location>
</feature>
<dbReference type="KEGG" id="upl:DSM104440_03417"/>
<dbReference type="SUPFAM" id="SSF53474">
    <property type="entry name" value="alpha/beta-Hydrolases"/>
    <property type="match status" value="1"/>
</dbReference>
<name>A0A6M4HBG5_9PROT</name>
<sequence>MNVAIRRAAGIFMLAIPFFLASSLSATAAQPAQGPPGWEAMYKFAWGGVADKGATTVLFIHGLSSSARTFRNPTTAANMARVDFDPKLPLSVGGTLDLVYSGKAPRNVNYFSTFGQHFKVATWSQMPCHDSDNPPDAACNAADVFEAAYRSAPWALRKVLDETTGPIAIVGHSRGGLVGRRLLKEFGDAGGRIKWFVTLHTPHKGSGLSARTAAMNDITANIIKLLPKEAADIVNSARDGVIGMVGNQGGEELGMVGSMSIFPALMKDEKPIPTIKYMSFGGNSTTVLKLFVRAPLIGTDCPANTEYDAGLCYPKCATGYKGVGPLCWQPCPAGFTDHGVGCTKPAPYGRGAGYPWKGGDGLSDNGMFARCRAANPAGCEKDGLIVYPVCRPGYHKVGCCICSPTCPSGMTDTGIACTKKTASRGTPKSPSRTFDLFTSPTVSELINGQGDLLVTDANSRFPWQAPHVTQALHHGEVLWHTPTMQQVITFLKTTR</sequence>
<accession>A0A6M4HBG5</accession>
<dbReference type="PANTHER" id="PTHR34859">
    <property type="entry name" value="UNNAMED PRODUCT"/>
    <property type="match status" value="1"/>
</dbReference>
<dbReference type="Proteomes" id="UP000503096">
    <property type="component" value="Chromosome"/>
</dbReference>
<reference evidence="2 3" key="1">
    <citation type="submission" date="2020-04" db="EMBL/GenBank/DDBJ databases">
        <title>Usitatibacter rugosus gen. nov., sp. nov. and Usitatibacter palustris sp. nov., novel members of Usitatibacteraceae fam. nov. within the order Nitrosomonadales isolated from soil.</title>
        <authorList>
            <person name="Huber K.J."/>
            <person name="Neumann-Schaal M."/>
            <person name="Geppert A."/>
            <person name="Luckner M."/>
            <person name="Wanner G."/>
            <person name="Overmann J."/>
        </authorList>
    </citation>
    <scope>NUCLEOTIDE SEQUENCE [LARGE SCALE GENOMIC DNA]</scope>
    <source>
        <strain evidence="2 3">Swamp67</strain>
    </source>
</reference>
<dbReference type="InterPro" id="IPR029058">
    <property type="entry name" value="AB_hydrolase_fold"/>
</dbReference>